<sequence length="118" mass="12856" precursor="true">MINRSRPTTAANGNAFSGNVSTMSKVARSVAATTLVLTGFGLIGVGAAARAHADDPPWPFVGYHWCPGQPFDPAWGPQWDPTTCHDAHHRDMDGTLHDRDYFGPSPFQDWPEIPNMLP</sequence>
<evidence type="ECO:0000256" key="7">
    <source>
        <dbReference type="ARBA" id="ARBA00093787"/>
    </source>
</evidence>
<evidence type="ECO:0000256" key="2">
    <source>
        <dbReference type="ARBA" id="ARBA00018586"/>
    </source>
</evidence>
<protein>
    <recommendedName>
        <fullName evidence="2">Pilin</fullName>
    </recommendedName>
    <alternativeName>
        <fullName evidence="8">Pili structural subunit</fullName>
    </alternativeName>
</protein>
<dbReference type="Proteomes" id="UP000257451">
    <property type="component" value="Unassembled WGS sequence"/>
</dbReference>
<dbReference type="Pfam" id="PF26380">
    <property type="entry name" value="Pilin_Mycobact"/>
    <property type="match status" value="1"/>
</dbReference>
<proteinExistence type="inferred from homology"/>
<accession>A0A2Z5YLN7</accession>
<evidence type="ECO:0000256" key="8">
    <source>
        <dbReference type="ARBA" id="ARBA00093801"/>
    </source>
</evidence>
<keyword evidence="4" id="KW-0130">Cell adhesion</keyword>
<dbReference type="InterPro" id="IPR058759">
    <property type="entry name" value="Pilin_mycobact"/>
</dbReference>
<name>A0A2Z5YLN7_MYCMR</name>
<evidence type="ECO:0000256" key="5">
    <source>
        <dbReference type="ARBA" id="ARBA00023263"/>
    </source>
</evidence>
<dbReference type="AlphaFoldDB" id="A0A2Z5YLN7"/>
<evidence type="ECO:0000313" key="9">
    <source>
        <dbReference type="EMBL" id="RFZ37877.1"/>
    </source>
</evidence>
<evidence type="ECO:0000256" key="4">
    <source>
        <dbReference type="ARBA" id="ARBA00022889"/>
    </source>
</evidence>
<reference evidence="9 10" key="1">
    <citation type="journal article" date="2018" name="Sci. Rep.">
        <title>Extensive genomic diversity among Mycobacterium marinum strains revealed by whole genome sequencing.</title>
        <authorList>
            <person name="Das S."/>
            <person name="Pettersson B.M."/>
            <person name="Behra P.R."/>
            <person name="Mallick A."/>
            <person name="Cheramie M."/>
            <person name="Ramesh M."/>
            <person name="Shirreff L."/>
            <person name="DuCote T."/>
            <person name="Dasgupta S."/>
            <person name="Ennis D.G."/>
            <person name="Kirsebom L.A."/>
        </authorList>
    </citation>
    <scope>NUCLEOTIDE SEQUENCE [LARGE SCALE GENOMIC DNA]</scope>
    <source>
        <strain evidence="9 10">Davis1</strain>
    </source>
</reference>
<gene>
    <name evidence="9" type="primary">mtp_2</name>
    <name evidence="9" type="ORF">DAVIS_03704</name>
</gene>
<evidence type="ECO:0000256" key="1">
    <source>
        <dbReference type="ARBA" id="ARBA00004561"/>
    </source>
</evidence>
<evidence type="ECO:0000256" key="6">
    <source>
        <dbReference type="ARBA" id="ARBA00093784"/>
    </source>
</evidence>
<comment type="subunit">
    <text evidence="7">Forms a homomer composed of subunits assembled in a large structure.</text>
</comment>
<keyword evidence="3" id="KW-0732">Signal</keyword>
<comment type="similarity">
    <text evidence="6">Belongs to the mycobacterial pilin family.</text>
</comment>
<comment type="subcellular location">
    <subcellularLocation>
        <location evidence="1">Fimbrium</location>
    </subcellularLocation>
</comment>
<dbReference type="EMBL" id="PEDF01000120">
    <property type="protein sequence ID" value="RFZ37877.1"/>
    <property type="molecule type" value="Genomic_DNA"/>
</dbReference>
<keyword evidence="5" id="KW-0281">Fimbrium</keyword>
<evidence type="ECO:0000256" key="3">
    <source>
        <dbReference type="ARBA" id="ARBA00022729"/>
    </source>
</evidence>
<evidence type="ECO:0000313" key="10">
    <source>
        <dbReference type="Proteomes" id="UP000257451"/>
    </source>
</evidence>
<organism evidence="9 10">
    <name type="scientific">Mycobacterium marinum</name>
    <dbReference type="NCBI Taxonomy" id="1781"/>
    <lineage>
        <taxon>Bacteria</taxon>
        <taxon>Bacillati</taxon>
        <taxon>Actinomycetota</taxon>
        <taxon>Actinomycetes</taxon>
        <taxon>Mycobacteriales</taxon>
        <taxon>Mycobacteriaceae</taxon>
        <taxon>Mycobacterium</taxon>
        <taxon>Mycobacterium ulcerans group</taxon>
    </lineage>
</organism>
<comment type="caution">
    <text evidence="9">The sequence shown here is derived from an EMBL/GenBank/DDBJ whole genome shotgun (WGS) entry which is preliminary data.</text>
</comment>